<dbReference type="GeneID" id="78288971"/>
<keyword evidence="2" id="KW-1185">Reference proteome</keyword>
<evidence type="ECO:0000313" key="2">
    <source>
        <dbReference type="Proteomes" id="UP000198558"/>
    </source>
</evidence>
<protein>
    <submittedName>
        <fullName evidence="1">Uncharacterized protein</fullName>
    </submittedName>
</protein>
<organism evidence="1 2">
    <name type="scientific">Thomasclavelia cocleata</name>
    <dbReference type="NCBI Taxonomy" id="69824"/>
    <lineage>
        <taxon>Bacteria</taxon>
        <taxon>Bacillati</taxon>
        <taxon>Bacillota</taxon>
        <taxon>Erysipelotrichia</taxon>
        <taxon>Erysipelotrichales</taxon>
        <taxon>Coprobacillaceae</taxon>
        <taxon>Thomasclavelia</taxon>
    </lineage>
</organism>
<reference evidence="2" key="1">
    <citation type="submission" date="2016-10" db="EMBL/GenBank/DDBJ databases">
        <authorList>
            <person name="Varghese N."/>
            <person name="Submissions S."/>
        </authorList>
    </citation>
    <scope>NUCLEOTIDE SEQUENCE [LARGE SCALE GENOMIC DNA]</scope>
    <source>
        <strain evidence="2">DSM 1551</strain>
    </source>
</reference>
<name>A0A1I0GD21_9FIRM</name>
<gene>
    <name evidence="1" type="ORF">SAMN04489758_12835</name>
</gene>
<sequence length="162" mass="18775">MKRIIRKNTFETNSSSSHSFSICIKDKKISHPKEINFEAHEFHNYPFDGDDMSSMQGRANYLYSIAIQCFMENKLKEALQKALPNTKLKFEHEYREIKNTYLINHQAQYAGSDLLDRVLEDSVLLINYLLDDKTDVLITGDYDYSGVTGGNDRFVIGDVKYE</sequence>
<dbReference type="EMBL" id="FOIN01000028">
    <property type="protein sequence ID" value="SET68811.1"/>
    <property type="molecule type" value="Genomic_DNA"/>
</dbReference>
<dbReference type="Proteomes" id="UP000198558">
    <property type="component" value="Unassembled WGS sequence"/>
</dbReference>
<accession>A0A1I0GD21</accession>
<evidence type="ECO:0000313" key="1">
    <source>
        <dbReference type="EMBL" id="SET68811.1"/>
    </source>
</evidence>
<dbReference type="AlphaFoldDB" id="A0A1I0GD21"/>
<proteinExistence type="predicted"/>
<dbReference type="RefSeq" id="WP_092355161.1">
    <property type="nucleotide sequence ID" value="NZ_FOIN01000028.1"/>
</dbReference>